<keyword evidence="4" id="KW-1185">Reference proteome</keyword>
<evidence type="ECO:0000256" key="1">
    <source>
        <dbReference type="SAM" id="Phobius"/>
    </source>
</evidence>
<dbReference type="InterPro" id="IPR036790">
    <property type="entry name" value="Frizzled_dom_sf"/>
</dbReference>
<feature type="transmembrane region" description="Helical" evidence="1">
    <location>
        <begin position="285"/>
        <end position="310"/>
    </location>
</feature>
<accession>A0ABR2VT26</accession>
<feature type="chain" id="PRO_5047484526" evidence="2">
    <location>
        <begin position="21"/>
        <end position="370"/>
    </location>
</feature>
<evidence type="ECO:0000256" key="2">
    <source>
        <dbReference type="SAM" id="SignalP"/>
    </source>
</evidence>
<dbReference type="Gene3D" id="1.10.2000.10">
    <property type="entry name" value="Frizzled cysteine-rich domain"/>
    <property type="match status" value="1"/>
</dbReference>
<keyword evidence="1" id="KW-0812">Transmembrane</keyword>
<dbReference type="EMBL" id="JASJQH010007854">
    <property type="protein sequence ID" value="KAK9701005.1"/>
    <property type="molecule type" value="Genomic_DNA"/>
</dbReference>
<name>A0ABR2VT26_9FUNG</name>
<evidence type="ECO:0000313" key="4">
    <source>
        <dbReference type="Proteomes" id="UP001479436"/>
    </source>
</evidence>
<feature type="signal peptide" evidence="2">
    <location>
        <begin position="1"/>
        <end position="20"/>
    </location>
</feature>
<protein>
    <submittedName>
        <fullName evidence="3">Uncharacterized protein</fullName>
    </submittedName>
</protein>
<reference evidence="3 4" key="1">
    <citation type="submission" date="2023-04" db="EMBL/GenBank/DDBJ databases">
        <title>Genome of Basidiobolus ranarum AG-B5.</title>
        <authorList>
            <person name="Stajich J.E."/>
            <person name="Carter-House D."/>
            <person name="Gryganskyi A."/>
        </authorList>
    </citation>
    <scope>NUCLEOTIDE SEQUENCE [LARGE SCALE GENOMIC DNA]</scope>
    <source>
        <strain evidence="3 4">AG-B5</strain>
    </source>
</reference>
<sequence>MTFMGYSLLFCGVLATMAYGDYCGPLRNSSNICQEVAYSTTVDNIVAAEANVKELLNKISREGYENAGAGCFLAIREALCAITYRKCDPDTLKVYPVCPLVRDRAISICEGGLVHLDKFILEDNIDSKALQNSSDCYVYSSQSLPDGKNESIVLVTSTYNLNQQTLKSSLYTTTSTLLVVATSIPNNVEAPGTTTTATVTVALSTKEPSSTLVSHGNTPDNSNPNYIQEDLSNKSDLEAVTKAVGTKSSPSTDKHSPVLILRPNLEANETSSNTQNEELQDRFNISLVFTFVSVTLIGGLISVGTGLLLWKLRRRKNLRYDQVWEADEEPETKKHETQYLTTPNLSSTDQTRMSHEVFVLEDSEGSDMEA</sequence>
<keyword evidence="1" id="KW-1133">Transmembrane helix</keyword>
<proteinExistence type="predicted"/>
<organism evidence="3 4">
    <name type="scientific">Basidiobolus ranarum</name>
    <dbReference type="NCBI Taxonomy" id="34480"/>
    <lineage>
        <taxon>Eukaryota</taxon>
        <taxon>Fungi</taxon>
        <taxon>Fungi incertae sedis</taxon>
        <taxon>Zoopagomycota</taxon>
        <taxon>Entomophthoromycotina</taxon>
        <taxon>Basidiobolomycetes</taxon>
        <taxon>Basidiobolales</taxon>
        <taxon>Basidiobolaceae</taxon>
        <taxon>Basidiobolus</taxon>
    </lineage>
</organism>
<dbReference type="Proteomes" id="UP001479436">
    <property type="component" value="Unassembled WGS sequence"/>
</dbReference>
<comment type="caution">
    <text evidence="3">The sequence shown here is derived from an EMBL/GenBank/DDBJ whole genome shotgun (WGS) entry which is preliminary data.</text>
</comment>
<keyword evidence="1" id="KW-0472">Membrane</keyword>
<keyword evidence="2" id="KW-0732">Signal</keyword>
<gene>
    <name evidence="3" type="ORF">K7432_011935</name>
</gene>
<evidence type="ECO:0000313" key="3">
    <source>
        <dbReference type="EMBL" id="KAK9701005.1"/>
    </source>
</evidence>